<proteinExistence type="predicted"/>
<feature type="transmembrane region" description="Helical" evidence="5">
    <location>
        <begin position="154"/>
        <end position="174"/>
    </location>
</feature>
<dbReference type="RefSeq" id="WP_050520255.1">
    <property type="nucleotide sequence ID" value="NZ_FOCO01000003.1"/>
</dbReference>
<dbReference type="CDD" id="cd09322">
    <property type="entry name" value="TDT_TehA_like"/>
    <property type="match status" value="1"/>
</dbReference>
<organism evidence="6 7">
    <name type="scientific">Pseudorhodobacter antarcticus</name>
    <dbReference type="NCBI Taxonomy" id="1077947"/>
    <lineage>
        <taxon>Bacteria</taxon>
        <taxon>Pseudomonadati</taxon>
        <taxon>Pseudomonadota</taxon>
        <taxon>Alphaproteobacteria</taxon>
        <taxon>Rhodobacterales</taxon>
        <taxon>Paracoccaceae</taxon>
        <taxon>Pseudorhodobacter</taxon>
    </lineage>
</organism>
<evidence type="ECO:0000256" key="1">
    <source>
        <dbReference type="ARBA" id="ARBA00004141"/>
    </source>
</evidence>
<name>A0A1H8BL28_9RHOB</name>
<dbReference type="Pfam" id="PF03595">
    <property type="entry name" value="SLAC1"/>
    <property type="match status" value="1"/>
</dbReference>
<accession>A0A1H8BL28</accession>
<evidence type="ECO:0000256" key="2">
    <source>
        <dbReference type="ARBA" id="ARBA00022692"/>
    </source>
</evidence>
<evidence type="ECO:0000313" key="7">
    <source>
        <dbReference type="Proteomes" id="UP000183002"/>
    </source>
</evidence>
<feature type="transmembrane region" description="Helical" evidence="5">
    <location>
        <begin position="96"/>
        <end position="115"/>
    </location>
</feature>
<keyword evidence="7" id="KW-1185">Reference proteome</keyword>
<dbReference type="InterPro" id="IPR038665">
    <property type="entry name" value="Voltage-dep_anion_channel_sf"/>
</dbReference>
<evidence type="ECO:0000256" key="4">
    <source>
        <dbReference type="ARBA" id="ARBA00023136"/>
    </source>
</evidence>
<dbReference type="InterPro" id="IPR052951">
    <property type="entry name" value="Tellurite_res_ion_channel"/>
</dbReference>
<feature type="transmembrane region" description="Helical" evidence="5">
    <location>
        <begin position="57"/>
        <end position="75"/>
    </location>
</feature>
<evidence type="ECO:0000256" key="5">
    <source>
        <dbReference type="SAM" id="Phobius"/>
    </source>
</evidence>
<dbReference type="AlphaFoldDB" id="A0A1H8BL28"/>
<evidence type="ECO:0000256" key="3">
    <source>
        <dbReference type="ARBA" id="ARBA00022989"/>
    </source>
</evidence>
<feature type="transmembrane region" description="Helical" evidence="5">
    <location>
        <begin position="180"/>
        <end position="200"/>
    </location>
</feature>
<feature type="transmembrane region" description="Helical" evidence="5">
    <location>
        <begin position="212"/>
        <end position="230"/>
    </location>
</feature>
<keyword evidence="2 5" id="KW-0812">Transmembrane</keyword>
<feature type="transmembrane region" description="Helical" evidence="5">
    <location>
        <begin position="121"/>
        <end position="142"/>
    </location>
</feature>
<keyword evidence="3 5" id="KW-1133">Transmembrane helix</keyword>
<dbReference type="STRING" id="1077947.SAMN05216227_100343"/>
<gene>
    <name evidence="6" type="ORF">SAMN05216227_100343</name>
</gene>
<dbReference type="Gene3D" id="1.50.10.150">
    <property type="entry name" value="Voltage-dependent anion channel"/>
    <property type="match status" value="1"/>
</dbReference>
<reference evidence="6 7" key="1">
    <citation type="submission" date="2016-10" db="EMBL/GenBank/DDBJ databases">
        <authorList>
            <person name="de Groot N.N."/>
        </authorList>
    </citation>
    <scope>NUCLEOTIDE SEQUENCE [LARGE SCALE GENOMIC DNA]</scope>
    <source>
        <strain evidence="6 7">CGMCC 1.10836</strain>
    </source>
</reference>
<keyword evidence="4 5" id="KW-0472">Membrane</keyword>
<dbReference type="PANTHER" id="PTHR37955">
    <property type="entry name" value="TELLURITE RESISTANCE PROTEIN TEHA"/>
    <property type="match status" value="1"/>
</dbReference>
<dbReference type="OrthoDB" id="7835091at2"/>
<dbReference type="EMBL" id="FOCO01000003">
    <property type="protein sequence ID" value="SEM82844.1"/>
    <property type="molecule type" value="Genomic_DNA"/>
</dbReference>
<dbReference type="PANTHER" id="PTHR37955:SF1">
    <property type="entry name" value="DEP DOMAIN-CONTAINING PROTEIN"/>
    <property type="match status" value="1"/>
</dbReference>
<protein>
    <submittedName>
        <fullName evidence="6">Tellurite resistance protein</fullName>
    </submittedName>
</protein>
<feature type="transmembrane region" description="Helical" evidence="5">
    <location>
        <begin position="292"/>
        <end position="313"/>
    </location>
</feature>
<comment type="subcellular location">
    <subcellularLocation>
        <location evidence="1">Membrane</location>
        <topology evidence="1">Multi-pass membrane protein</topology>
    </subcellularLocation>
</comment>
<dbReference type="GO" id="GO:0046583">
    <property type="term" value="F:monoatomic cation efflux transmembrane transporter activity"/>
    <property type="evidence" value="ECO:0007669"/>
    <property type="project" value="TreeGrafter"/>
</dbReference>
<feature type="transmembrane region" description="Helical" evidence="5">
    <location>
        <begin position="26"/>
        <end position="45"/>
    </location>
</feature>
<feature type="transmembrane region" description="Helical" evidence="5">
    <location>
        <begin position="236"/>
        <end position="257"/>
    </location>
</feature>
<dbReference type="GO" id="GO:0005886">
    <property type="term" value="C:plasma membrane"/>
    <property type="evidence" value="ECO:0007669"/>
    <property type="project" value="TreeGrafter"/>
</dbReference>
<dbReference type="Proteomes" id="UP000183002">
    <property type="component" value="Unassembled WGS sequence"/>
</dbReference>
<evidence type="ECO:0000313" key="6">
    <source>
        <dbReference type="EMBL" id="SEM82844.1"/>
    </source>
</evidence>
<dbReference type="InterPro" id="IPR004695">
    <property type="entry name" value="SLAC1/Mae1/Ssu1/TehA"/>
</dbReference>
<sequence>MARAPFFPPPPVAPAPTRAFARMPPAVFPGIMGLFGLGLALRRGVDVIGYPPALPEMILGGVSLLWVLATLAYGVKLRQRTGVILDDLAILPGRTGLSAMSLGLLLLAATLLPYMPQGAAALMFAGLALHGVIAALILYVLTKGPEEGRHVTPAWHLHFVGFIIAGLVAGPLGYGLLGMTLLVGSAIVAALIWAVSLVQLARRIPPAPLRPLLAIHLAPASLLGTVAWLLGMQGVAVGFAVLGAVILAGLVVTIRWVTVSGFSALWGAFTFPLAAYTSLLFALAGPYPVLEWPALGCLIACLGIVPAIAIRILQMWTKGTLAAKTNAATA</sequence>
<feature type="transmembrane region" description="Helical" evidence="5">
    <location>
        <begin position="264"/>
        <end position="286"/>
    </location>
</feature>